<evidence type="ECO:0000313" key="2">
    <source>
        <dbReference type="Proteomes" id="UP000290365"/>
    </source>
</evidence>
<reference evidence="1 2" key="1">
    <citation type="submission" date="2019-01" db="EMBL/GenBank/DDBJ databases">
        <title>Ktedonosporobacter rubrisoli SCAWS-G2.</title>
        <authorList>
            <person name="Huang Y."/>
            <person name="Yan B."/>
        </authorList>
    </citation>
    <scope>NUCLEOTIDE SEQUENCE [LARGE SCALE GENOMIC DNA]</scope>
    <source>
        <strain evidence="1 2">SCAWS-G2</strain>
    </source>
</reference>
<proteinExistence type="predicted"/>
<gene>
    <name evidence="1" type="ORF">EPA93_32690</name>
</gene>
<dbReference type="RefSeq" id="WP_129891541.1">
    <property type="nucleotide sequence ID" value="NZ_CP035758.1"/>
</dbReference>
<evidence type="ECO:0000313" key="1">
    <source>
        <dbReference type="EMBL" id="QBD80477.1"/>
    </source>
</evidence>
<keyword evidence="2" id="KW-1185">Reference proteome</keyword>
<protein>
    <submittedName>
        <fullName evidence="1">Uncharacterized protein</fullName>
    </submittedName>
</protein>
<dbReference type="KEGG" id="kbs:EPA93_32690"/>
<sequence>MHLLHSHNPWHYQQGSDPTIDFCLWVLQVDGLRVPPFDLHPDGDSSLRALGLTANAWQSWFLRVLNPTQREQDEQQLQQMQLTEYLKITGEPDLEHLKRRHQAEQLKIATTPPLPPPPEFYHYQASWMGSHAIKNRLIELEKQFRQSASQRERQIKEVTRVLSREERKATQRLYDELKPYHRQIPALSIYFVIYASPLDYLIPPATLLITVQEGQPGFQEFRERVLTAAAELATGKNQHRRSSAYRRIETSTGQVTAYCRHTRQTVPPPLKKPEIPQLNDPLRQMIVEELANEPPLDVLVDLASIRFLREKQRPGWKLYEVTFRETETEGERYRMIVIFQQNADGSWRSHGGGTTLDTQDQWAKSFAPVHDHPLIFLGTQGLYVGDQQYLHIAHGNLIDNGFHVERVRLINEAGQALEDTVEEGYVFFACKPEERVQLPMQAELYDRQGQLVWQQKIPEQGLPPWIKVRYKH</sequence>
<dbReference type="Proteomes" id="UP000290365">
    <property type="component" value="Chromosome"/>
</dbReference>
<organism evidence="1 2">
    <name type="scientific">Ktedonosporobacter rubrisoli</name>
    <dbReference type="NCBI Taxonomy" id="2509675"/>
    <lineage>
        <taxon>Bacteria</taxon>
        <taxon>Bacillati</taxon>
        <taxon>Chloroflexota</taxon>
        <taxon>Ktedonobacteria</taxon>
        <taxon>Ktedonobacterales</taxon>
        <taxon>Ktedonosporobacteraceae</taxon>
        <taxon>Ktedonosporobacter</taxon>
    </lineage>
</organism>
<name>A0A4P6JXJ2_KTERU</name>
<dbReference type="OrthoDB" id="3078822at2"/>
<dbReference type="AlphaFoldDB" id="A0A4P6JXJ2"/>
<accession>A0A4P6JXJ2</accession>
<dbReference type="EMBL" id="CP035758">
    <property type="protein sequence ID" value="QBD80477.1"/>
    <property type="molecule type" value="Genomic_DNA"/>
</dbReference>